<dbReference type="InterPro" id="IPR015797">
    <property type="entry name" value="NUDIX_hydrolase-like_dom_sf"/>
</dbReference>
<dbReference type="Proteomes" id="UP000276984">
    <property type="component" value="Chromosome"/>
</dbReference>
<gene>
    <name evidence="2" type="ORF">D8I30_11010</name>
</gene>
<dbReference type="CDD" id="cd18873">
    <property type="entry name" value="NUDIX_NadM_like"/>
    <property type="match status" value="1"/>
</dbReference>
<dbReference type="InterPro" id="IPR000086">
    <property type="entry name" value="NUDIX_hydrolase_dom"/>
</dbReference>
<sequence length="277" mass="30702">MHFPRCLLVYGLMHHKLTPRSRKMSGEKHCYEYPRPSITTDVAVFTTEGGRLQILLIQRGEAPEGWALPGGFLQVGDAQTERAVAGGARPPANHFDFTLEDCARRELREEAGIEAGALQQIGAFGDADRDPRGRYVTVAYWGFVHPSQHQPRAGSDARAVSWQDIENLPDLAFDHNDLIAAALHAITSRRLETALFLELMPARFTYPEFHVAYEIASRRVIDRSSLHRRVLPFLREAIAPPPGTIGPAPRRGAHRPAIHYDKKRAIAAANAAIGSPP</sequence>
<feature type="domain" description="Nudix hydrolase" evidence="1">
    <location>
        <begin position="35"/>
        <end position="185"/>
    </location>
</feature>
<name>A0A494RNM5_9CAUL</name>
<protein>
    <submittedName>
        <fullName evidence="2">NUDIX hydrolase</fullName>
    </submittedName>
</protein>
<reference evidence="2 3" key="1">
    <citation type="submission" date="2018-10" db="EMBL/GenBank/DDBJ databases">
        <title>Complete genome sequence of Brevundimonas naejangsanensis BRV3.</title>
        <authorList>
            <person name="Berrios L."/>
            <person name="Ely B."/>
        </authorList>
    </citation>
    <scope>NUCLEOTIDE SEQUENCE [LARGE SCALE GENOMIC DNA]</scope>
    <source>
        <strain evidence="2 3">BRV3</strain>
    </source>
</reference>
<dbReference type="Gene3D" id="3.90.79.10">
    <property type="entry name" value="Nucleoside Triphosphate Pyrophosphohydrolase"/>
    <property type="match status" value="1"/>
</dbReference>
<dbReference type="InterPro" id="IPR036388">
    <property type="entry name" value="WH-like_DNA-bd_sf"/>
</dbReference>
<dbReference type="GO" id="GO:0016787">
    <property type="term" value="F:hydrolase activity"/>
    <property type="evidence" value="ECO:0007669"/>
    <property type="project" value="UniProtKB-KW"/>
</dbReference>
<proteinExistence type="predicted"/>
<dbReference type="OrthoDB" id="9761969at2"/>
<keyword evidence="3" id="KW-1185">Reference proteome</keyword>
<dbReference type="AlphaFoldDB" id="A0A494RNM5"/>
<dbReference type="PANTHER" id="PTHR43736">
    <property type="entry name" value="ADP-RIBOSE PYROPHOSPHATASE"/>
    <property type="match status" value="1"/>
</dbReference>
<dbReference type="EMBL" id="CP032707">
    <property type="protein sequence ID" value="AYG95652.1"/>
    <property type="molecule type" value="Genomic_DNA"/>
</dbReference>
<dbReference type="Gene3D" id="1.10.10.10">
    <property type="entry name" value="Winged helix-like DNA-binding domain superfamily/Winged helix DNA-binding domain"/>
    <property type="match status" value="1"/>
</dbReference>
<organism evidence="2 3">
    <name type="scientific">Brevundimonas naejangsanensis</name>
    <dbReference type="NCBI Taxonomy" id="588932"/>
    <lineage>
        <taxon>Bacteria</taxon>
        <taxon>Pseudomonadati</taxon>
        <taxon>Pseudomonadota</taxon>
        <taxon>Alphaproteobacteria</taxon>
        <taxon>Caulobacterales</taxon>
        <taxon>Caulobacteraceae</taxon>
        <taxon>Brevundimonas</taxon>
    </lineage>
</organism>
<accession>A0A494RNM5</accession>
<evidence type="ECO:0000313" key="2">
    <source>
        <dbReference type="EMBL" id="AYG95652.1"/>
    </source>
</evidence>
<dbReference type="PANTHER" id="PTHR43736:SF4">
    <property type="entry name" value="SLR1690 PROTEIN"/>
    <property type="match status" value="1"/>
</dbReference>
<dbReference type="Pfam" id="PF00293">
    <property type="entry name" value="NUDIX"/>
    <property type="match status" value="1"/>
</dbReference>
<dbReference type="SUPFAM" id="SSF55811">
    <property type="entry name" value="Nudix"/>
    <property type="match status" value="1"/>
</dbReference>
<evidence type="ECO:0000313" key="3">
    <source>
        <dbReference type="Proteomes" id="UP000276984"/>
    </source>
</evidence>
<dbReference type="PROSITE" id="PS51462">
    <property type="entry name" value="NUDIX"/>
    <property type="match status" value="1"/>
</dbReference>
<evidence type="ECO:0000259" key="1">
    <source>
        <dbReference type="PROSITE" id="PS51462"/>
    </source>
</evidence>
<keyword evidence="2" id="KW-0378">Hydrolase</keyword>